<evidence type="ECO:0000313" key="3">
    <source>
        <dbReference type="Proteomes" id="UP000595253"/>
    </source>
</evidence>
<dbReference type="AlphaFoldDB" id="A0A2Z5Z2D6"/>
<dbReference type="EMBL" id="AP024222">
    <property type="protein sequence ID" value="BCO06029.1"/>
    <property type="molecule type" value="Genomic_DNA"/>
</dbReference>
<reference evidence="2" key="1">
    <citation type="journal article" date="2020" name="Mol. Microbiol.">
        <title>The CWPS Rubik's cube: Linking diversity of cell wall polysaccharide structures with the encoded biosynthetic machinery of selected Lactococcus lactis strains.</title>
        <authorList>
            <person name="Mahony J."/>
            <person name="Frantzen C."/>
            <person name="Vinogradov E."/>
            <person name="Sadovskaya I."/>
            <person name="Theodorou I."/>
            <person name="Kelleher P."/>
            <person name="Chapot-Chartier M.P."/>
            <person name="Cambillau C."/>
            <person name="Holo H."/>
            <person name="van Sinderen D."/>
        </authorList>
    </citation>
    <scope>NUCLEOTIDE SEQUENCE</scope>
    <source>
        <strain evidence="2">1196</strain>
    </source>
</reference>
<dbReference type="EMBL" id="CP032148">
    <property type="protein sequence ID" value="QSD62213.1"/>
    <property type="molecule type" value="Genomic_DNA"/>
</dbReference>
<evidence type="ECO:0000313" key="1">
    <source>
        <dbReference type="EMBL" id="BCO06029.1"/>
    </source>
</evidence>
<organism evidence="1 3">
    <name type="scientific">Lactococcus lactis subsp. cremoris</name>
    <name type="common">Streptococcus cremoris</name>
    <dbReference type="NCBI Taxonomy" id="1359"/>
    <lineage>
        <taxon>Bacteria</taxon>
        <taxon>Bacillati</taxon>
        <taxon>Bacillota</taxon>
        <taxon>Bacilli</taxon>
        <taxon>Lactobacillales</taxon>
        <taxon>Streptococcaceae</taxon>
        <taxon>Lactococcus</taxon>
    </lineage>
</organism>
<name>A0A2Z5Z2D6_LACLC</name>
<sequence>MKNMFEEIFTQDDEKNEQFDVGVFLGKHDNFRLYEMTDERGRLLSISVINDEAITKIVKKDDYLDYIEFYKNSLEKVNAYDPLKLRQNFDVERFNFSKLKGQLVNTLYGDEEFWDLSEVIEVNDKTITLKAVETPLFSTVNGIEKDLPLENFVTIEILSVELELLSKKLGYRTYGK</sequence>
<reference evidence="1 3" key="2">
    <citation type="submission" date="2020-12" db="EMBL/GenBank/DDBJ databases">
        <title>Complete genome sequence of lactococcus lactis subsp. cremoris strain EPSC and strain G3-2.</title>
        <authorList>
            <person name="Kita K."/>
            <person name="Ishikawa S."/>
        </authorList>
    </citation>
    <scope>NUCLEOTIDE SEQUENCE [LARGE SCALE GENOMIC DNA]</scope>
    <source>
        <strain evidence="1 3">EPSC</strain>
    </source>
</reference>
<evidence type="ECO:0000313" key="2">
    <source>
        <dbReference type="EMBL" id="QSD62213.1"/>
    </source>
</evidence>
<gene>
    <name evidence="2" type="ORF">LL1196_0558</name>
    <name evidence="1" type="ORF">LLC_12690</name>
</gene>
<accession>A0A2Z5Z2D6</accession>
<protein>
    <submittedName>
        <fullName evidence="1">Uncharacterized protein</fullName>
    </submittedName>
</protein>
<dbReference type="RefSeq" id="WP_011675522.1">
    <property type="nucleotide sequence ID" value="NZ_JAZHJJ010000001.1"/>
</dbReference>
<dbReference type="Proteomes" id="UP000595253">
    <property type="component" value="Chromosome"/>
</dbReference>
<dbReference type="Proteomes" id="UP000663552">
    <property type="component" value="Chromosome"/>
</dbReference>
<proteinExistence type="predicted"/>